<gene>
    <name evidence="1" type="ORF">ACI1P1_22515</name>
</gene>
<evidence type="ECO:0000313" key="1">
    <source>
        <dbReference type="EMBL" id="MFM9331071.1"/>
    </source>
</evidence>
<name>A0ACC7P1Z9_9BACL</name>
<proteinExistence type="predicted"/>
<organism evidence="1 2">
    <name type="scientific">Paenibacillus mesotrionivorans</name>
    <dbReference type="NCBI Taxonomy" id="3160968"/>
    <lineage>
        <taxon>Bacteria</taxon>
        <taxon>Bacillati</taxon>
        <taxon>Bacillota</taxon>
        <taxon>Bacilli</taxon>
        <taxon>Bacillales</taxon>
        <taxon>Paenibacillaceae</taxon>
        <taxon>Paenibacillus</taxon>
    </lineage>
</organism>
<dbReference type="EMBL" id="JBJURJ010000016">
    <property type="protein sequence ID" value="MFM9331071.1"/>
    <property type="molecule type" value="Genomic_DNA"/>
</dbReference>
<comment type="caution">
    <text evidence="1">The sequence shown here is derived from an EMBL/GenBank/DDBJ whole genome shotgun (WGS) entry which is preliminary data.</text>
</comment>
<reference evidence="1" key="1">
    <citation type="submission" date="2024-12" db="EMBL/GenBank/DDBJ databases">
        <authorList>
            <person name="Wu N."/>
        </authorList>
    </citation>
    <scope>NUCLEOTIDE SEQUENCE</scope>
    <source>
        <strain evidence="1">P15</strain>
    </source>
</reference>
<evidence type="ECO:0000313" key="2">
    <source>
        <dbReference type="Proteomes" id="UP001631969"/>
    </source>
</evidence>
<protein>
    <submittedName>
        <fullName evidence="1">Uncharacterized protein</fullName>
    </submittedName>
</protein>
<dbReference type="Proteomes" id="UP001631969">
    <property type="component" value="Unassembled WGS sequence"/>
</dbReference>
<sequence length="55" mass="5999">MTYRDFSPAELDDTAVAALKSFETELSSKAHQNIVLIAYTANGNDHEQKTGGINN</sequence>
<keyword evidence="2" id="KW-1185">Reference proteome</keyword>
<accession>A0ACC7P1Z9</accession>